<feature type="transmembrane region" description="Helical" evidence="17">
    <location>
        <begin position="55"/>
        <end position="74"/>
    </location>
</feature>
<keyword evidence="6 17" id="KW-0813">Transport</keyword>
<feature type="domain" description="NADH:ubiquinone oxidoreductase chain 4 N-terminal" evidence="19">
    <location>
        <begin position="1"/>
        <end position="100"/>
    </location>
</feature>
<dbReference type="GO" id="GO:0042773">
    <property type="term" value="P:ATP synthesis coupled electron transport"/>
    <property type="evidence" value="ECO:0007669"/>
    <property type="project" value="InterPro"/>
</dbReference>
<evidence type="ECO:0000256" key="3">
    <source>
        <dbReference type="ARBA" id="ARBA00009025"/>
    </source>
</evidence>
<feature type="transmembrane region" description="Helical" evidence="17">
    <location>
        <begin position="376"/>
        <end position="398"/>
    </location>
</feature>
<feature type="transmembrane region" description="Helical" evidence="17">
    <location>
        <begin position="243"/>
        <end position="265"/>
    </location>
</feature>
<dbReference type="PANTHER" id="PTHR43507:SF20">
    <property type="entry name" value="NADH-UBIQUINONE OXIDOREDUCTASE CHAIN 4"/>
    <property type="match status" value="1"/>
</dbReference>
<evidence type="ECO:0000256" key="2">
    <source>
        <dbReference type="ARBA" id="ARBA00004225"/>
    </source>
</evidence>
<comment type="function">
    <text evidence="1">Core subunit of the mitochondrial membrane respiratory chain NADH dehydrogenase (Complex I) that is believed to belong to the minimal assembly required for catalysis. Complex I functions in the transfer of electrons from NADH to the respiratory chain. The immediate electron acceptor for the enzyme is believed to be ubiquinone.</text>
</comment>
<evidence type="ECO:0000256" key="1">
    <source>
        <dbReference type="ARBA" id="ARBA00003257"/>
    </source>
</evidence>
<feature type="transmembrane region" description="Helical" evidence="17">
    <location>
        <begin position="142"/>
        <end position="164"/>
    </location>
</feature>
<dbReference type="GO" id="GO:0008137">
    <property type="term" value="F:NADH dehydrogenase (ubiquinone) activity"/>
    <property type="evidence" value="ECO:0007669"/>
    <property type="project" value="UniProtKB-UniRule"/>
</dbReference>
<evidence type="ECO:0000256" key="4">
    <source>
        <dbReference type="ARBA" id="ARBA00012944"/>
    </source>
</evidence>
<keyword evidence="10 17" id="KW-0249">Electron transport</keyword>
<evidence type="ECO:0000256" key="10">
    <source>
        <dbReference type="ARBA" id="ARBA00022982"/>
    </source>
</evidence>
<dbReference type="PANTHER" id="PTHR43507">
    <property type="entry name" value="NADH-UBIQUINONE OXIDOREDUCTASE CHAIN 4"/>
    <property type="match status" value="1"/>
</dbReference>
<evidence type="ECO:0000256" key="12">
    <source>
        <dbReference type="ARBA" id="ARBA00023027"/>
    </source>
</evidence>
<dbReference type="AlphaFoldDB" id="A0A0S2MPJ1"/>
<evidence type="ECO:0000256" key="17">
    <source>
        <dbReference type="RuleBase" id="RU003297"/>
    </source>
</evidence>
<evidence type="ECO:0000256" key="7">
    <source>
        <dbReference type="ARBA" id="ARBA00022660"/>
    </source>
</evidence>
<feature type="transmembrane region" description="Helical" evidence="17">
    <location>
        <begin position="7"/>
        <end position="35"/>
    </location>
</feature>
<proteinExistence type="inferred from homology"/>
<sequence>MMSFMFFTVFLIPVVFFVSFWGMQWLFIIASFLLLISPSMGASVVQVSYMYGWDLLSYVLVLLSLWICSLMIMASEKLYKINFYFKSFMFLNVVLLISLFNVFSSLNLFVFYLFFEVSLIPVLLMIMGWGYQPERIQAGVYLLFYTLLASLPMLVCIFYCYSTVGSLDFYFFQFVEIDSILMFLLMNSVFLVKMPMYFVHLWLPKAHVEAPIAGSMILAGVMLKLGGYGLMRMMVIFSRAGMNLSSGFVTISLVGGFIISLICVCQSDMKSLIAYSSVAHMGLALAGIMSLTYWGMMGSLLMMVAHGLCSSGLFCLANLNYERLESRSVYVNKGLMAFIPSLSLWWFLFCACNMAAPPSLNLLSEIVLINSIVSYSSMMMFFLILVSFFSAVYSLFLFSFTQHGLFSSGGFGFSGVSVREFLLLLSHYIPLNFFILKSENLVLWL</sequence>
<evidence type="ECO:0000256" key="8">
    <source>
        <dbReference type="ARBA" id="ARBA00022692"/>
    </source>
</evidence>
<organism evidence="20">
    <name type="scientific">Melyridae sp. GENSP01</name>
    <dbReference type="NCBI Taxonomy" id="1205563"/>
    <lineage>
        <taxon>Eukaryota</taxon>
        <taxon>Metazoa</taxon>
        <taxon>Ecdysozoa</taxon>
        <taxon>Arthropoda</taxon>
        <taxon>Hexapoda</taxon>
        <taxon>Insecta</taxon>
        <taxon>Pterygota</taxon>
        <taxon>Neoptera</taxon>
        <taxon>Endopterygota</taxon>
        <taxon>Coleoptera</taxon>
        <taxon>Polyphaga</taxon>
        <taxon>Cucujiformia</taxon>
        <taxon>Melyridae</taxon>
    </lineage>
</organism>
<keyword evidence="7 17" id="KW-0679">Respiratory chain</keyword>
<keyword evidence="8 17" id="KW-0812">Transmembrane</keyword>
<dbReference type="EC" id="7.1.1.2" evidence="4 17"/>
<evidence type="ECO:0000256" key="9">
    <source>
        <dbReference type="ARBA" id="ARBA00022967"/>
    </source>
</evidence>
<keyword evidence="12 17" id="KW-0520">NAD</keyword>
<feature type="transmembrane region" description="Helical" evidence="17">
    <location>
        <begin position="272"/>
        <end position="294"/>
    </location>
</feature>
<dbReference type="EMBL" id="JX412770">
    <property type="protein sequence ID" value="ALO76637.1"/>
    <property type="molecule type" value="Genomic_DNA"/>
</dbReference>
<comment type="function">
    <text evidence="17">Core subunit of the mitochondrial membrane respiratory chain NADH dehydrogenase (Complex I) which catalyzes electron transfer from NADH through the respiratory chain, using ubiquinone as an electron acceptor. Essential for the catalytic activity and assembly of complex I.</text>
</comment>
<protein>
    <recommendedName>
        <fullName evidence="5 17">NADH-ubiquinone oxidoreductase chain 4</fullName>
        <ecNumber evidence="4 17">7.1.1.2</ecNumber>
    </recommendedName>
</protein>
<feature type="transmembrane region" description="Helical" evidence="17">
    <location>
        <begin position="83"/>
        <end position="103"/>
    </location>
</feature>
<dbReference type="InterPro" id="IPR001750">
    <property type="entry name" value="ND/Mrp_TM"/>
</dbReference>
<evidence type="ECO:0000256" key="16">
    <source>
        <dbReference type="ARBA" id="ARBA00049551"/>
    </source>
</evidence>
<evidence type="ECO:0000256" key="14">
    <source>
        <dbReference type="ARBA" id="ARBA00023128"/>
    </source>
</evidence>
<dbReference type="GO" id="GO:0015990">
    <property type="term" value="P:electron transport coupled proton transport"/>
    <property type="evidence" value="ECO:0007669"/>
    <property type="project" value="TreeGrafter"/>
</dbReference>
<comment type="catalytic activity">
    <reaction evidence="16 17">
        <text>a ubiquinone + NADH + 5 H(+)(in) = a ubiquinol + NAD(+) + 4 H(+)(out)</text>
        <dbReference type="Rhea" id="RHEA:29091"/>
        <dbReference type="Rhea" id="RHEA-COMP:9565"/>
        <dbReference type="Rhea" id="RHEA-COMP:9566"/>
        <dbReference type="ChEBI" id="CHEBI:15378"/>
        <dbReference type="ChEBI" id="CHEBI:16389"/>
        <dbReference type="ChEBI" id="CHEBI:17976"/>
        <dbReference type="ChEBI" id="CHEBI:57540"/>
        <dbReference type="ChEBI" id="CHEBI:57945"/>
        <dbReference type="EC" id="7.1.1.2"/>
    </reaction>
</comment>
<feature type="transmembrane region" description="Helical" evidence="17">
    <location>
        <begin position="170"/>
        <end position="192"/>
    </location>
</feature>
<feature type="domain" description="NADH:quinone oxidoreductase/Mrp antiporter transmembrane" evidence="18">
    <location>
        <begin position="105"/>
        <end position="388"/>
    </location>
</feature>
<name>A0A0S2MPJ1_9CUCU</name>
<feature type="transmembrane region" description="Helical" evidence="17">
    <location>
        <begin position="109"/>
        <end position="130"/>
    </location>
</feature>
<accession>A0A0S2MPJ1</accession>
<feature type="transmembrane region" description="Helical" evidence="17">
    <location>
        <begin position="212"/>
        <end position="231"/>
    </location>
</feature>
<evidence type="ECO:0000256" key="13">
    <source>
        <dbReference type="ARBA" id="ARBA00023075"/>
    </source>
</evidence>
<dbReference type="GO" id="GO:0048039">
    <property type="term" value="F:ubiquinone binding"/>
    <property type="evidence" value="ECO:0007669"/>
    <property type="project" value="TreeGrafter"/>
</dbReference>
<evidence type="ECO:0000256" key="6">
    <source>
        <dbReference type="ARBA" id="ARBA00022448"/>
    </source>
</evidence>
<comment type="subcellular location">
    <subcellularLocation>
        <location evidence="2 17">Mitochondrion membrane</location>
        <topology evidence="2 17">Multi-pass membrane protein</topology>
    </subcellularLocation>
</comment>
<feature type="transmembrane region" description="Helical" evidence="17">
    <location>
        <begin position="300"/>
        <end position="321"/>
    </location>
</feature>
<dbReference type="InterPro" id="IPR003918">
    <property type="entry name" value="NADH_UbQ_OxRdtase"/>
</dbReference>
<keyword evidence="14 17" id="KW-0496">Mitochondrion</keyword>
<geneLocation type="mitochondrion" evidence="20"/>
<dbReference type="InterPro" id="IPR000260">
    <property type="entry name" value="NADH4_N"/>
</dbReference>
<gene>
    <name evidence="20" type="primary">nad4</name>
</gene>
<keyword evidence="15 17" id="KW-0472">Membrane</keyword>
<evidence type="ECO:0000259" key="18">
    <source>
        <dbReference type="Pfam" id="PF00361"/>
    </source>
</evidence>
<keyword evidence="13 17" id="KW-0830">Ubiquinone</keyword>
<reference evidence="20" key="1">
    <citation type="submission" date="2012-06" db="EMBL/GenBank/DDBJ databases">
        <title>Mitogenomics of the Coleoptera under dense taxon sampling.</title>
        <authorList>
            <person name="Timmermans M.J.T.N."/>
            <person name="Lim J."/>
            <person name="Dodsworth S."/>
            <person name="Haran J."/>
            <person name="Ahrens D."/>
            <person name="Bocak L."/>
            <person name="London A."/>
            <person name="Culverwell L."/>
            <person name="Vogler A.P."/>
        </authorList>
    </citation>
    <scope>NUCLEOTIDE SEQUENCE</scope>
</reference>
<evidence type="ECO:0000256" key="5">
    <source>
        <dbReference type="ARBA" id="ARBA00021006"/>
    </source>
</evidence>
<evidence type="ECO:0000256" key="15">
    <source>
        <dbReference type="ARBA" id="ARBA00023136"/>
    </source>
</evidence>
<evidence type="ECO:0000259" key="19">
    <source>
        <dbReference type="Pfam" id="PF01059"/>
    </source>
</evidence>
<dbReference type="GO" id="GO:0031966">
    <property type="term" value="C:mitochondrial membrane"/>
    <property type="evidence" value="ECO:0007669"/>
    <property type="project" value="UniProtKB-SubCell"/>
</dbReference>
<evidence type="ECO:0000313" key="20">
    <source>
        <dbReference type="EMBL" id="ALO76637.1"/>
    </source>
</evidence>
<comment type="similarity">
    <text evidence="3 17">Belongs to the complex I subunit 4 family.</text>
</comment>
<feature type="transmembrane region" description="Helical" evidence="17">
    <location>
        <begin position="333"/>
        <end position="356"/>
    </location>
</feature>
<evidence type="ECO:0000256" key="11">
    <source>
        <dbReference type="ARBA" id="ARBA00022989"/>
    </source>
</evidence>
<dbReference type="GO" id="GO:0003954">
    <property type="term" value="F:NADH dehydrogenase activity"/>
    <property type="evidence" value="ECO:0007669"/>
    <property type="project" value="TreeGrafter"/>
</dbReference>
<dbReference type="PRINTS" id="PR01437">
    <property type="entry name" value="NUOXDRDTASE4"/>
</dbReference>
<dbReference type="Pfam" id="PF01059">
    <property type="entry name" value="Oxidored_q5_N"/>
    <property type="match status" value="1"/>
</dbReference>
<keyword evidence="9" id="KW-1278">Translocase</keyword>
<dbReference type="Pfam" id="PF00361">
    <property type="entry name" value="Proton_antipo_M"/>
    <property type="match status" value="1"/>
</dbReference>
<keyword evidence="11 17" id="KW-1133">Transmembrane helix</keyword>